<dbReference type="CDD" id="cd20237">
    <property type="entry name" value="PFM_LIN24-like"/>
    <property type="match status" value="1"/>
</dbReference>
<dbReference type="Pfam" id="PF03318">
    <property type="entry name" value="ETX_MTX2"/>
    <property type="match status" value="1"/>
</dbReference>
<proteinExistence type="predicted"/>
<keyword evidence="3" id="KW-1185">Reference proteome</keyword>
<dbReference type="PANTHER" id="PTHR39369:SF6">
    <property type="entry name" value="LIN-24 (TWENTY-FOUR) LIKE"/>
    <property type="match status" value="1"/>
</dbReference>
<evidence type="ECO:0000313" key="3">
    <source>
        <dbReference type="Proteomes" id="UP001374579"/>
    </source>
</evidence>
<feature type="region of interest" description="Disordered" evidence="1">
    <location>
        <begin position="72"/>
        <end position="110"/>
    </location>
</feature>
<reference evidence="2 3" key="1">
    <citation type="submission" date="2024-02" db="EMBL/GenBank/DDBJ databases">
        <title>Chromosome-scale genome assembly of the rough periwinkle Littorina saxatilis.</title>
        <authorList>
            <person name="De Jode A."/>
            <person name="Faria R."/>
            <person name="Formenti G."/>
            <person name="Sims Y."/>
            <person name="Smith T.P."/>
            <person name="Tracey A."/>
            <person name="Wood J.M.D."/>
            <person name="Zagrodzka Z.B."/>
            <person name="Johannesson K."/>
            <person name="Butlin R.K."/>
            <person name="Leder E.H."/>
        </authorList>
    </citation>
    <scope>NUCLEOTIDE SEQUENCE [LARGE SCALE GENOMIC DNA]</scope>
    <source>
        <strain evidence="2">Snail1</strain>
        <tissue evidence="2">Muscle</tissue>
    </source>
</reference>
<name>A0AAN9FZQ1_9CAEN</name>
<sequence>MGGCSSSPAKDKNPMIIDVERAVADAAWNMFYYSRSRLKRLCMRRKDYTVEVPMNYFHFQVTDEQLFEVKSNKNKDDKDKKGNGNHAESDKSSKPLAYTSQTSPEHVGLETEFKNSTGEKQTYNFRCEKTRKATMTVTYQKGFSIGGKANFSLGLPKIMPDGKASTEIDMRVSVSKTTGETFEQTLTTCATSDITVAPHSHYTATVVMEERHLLADFKVWVMMCMPAKEARAFIKNRQGETIFFYKLRKLSKLFSEDKHLKDEDGEVRPDAVEFVTEGRVDGMQLSSHRINLIDHGLVKDSVKVMESTGAKK</sequence>
<protein>
    <submittedName>
        <fullName evidence="2">Uncharacterized protein</fullName>
    </submittedName>
</protein>
<dbReference type="Proteomes" id="UP001374579">
    <property type="component" value="Unassembled WGS sequence"/>
</dbReference>
<dbReference type="InterPro" id="IPR004991">
    <property type="entry name" value="Aerolysin-like"/>
</dbReference>
<evidence type="ECO:0000256" key="1">
    <source>
        <dbReference type="SAM" id="MobiDB-lite"/>
    </source>
</evidence>
<evidence type="ECO:0000313" key="2">
    <source>
        <dbReference type="EMBL" id="KAK7089986.1"/>
    </source>
</evidence>
<gene>
    <name evidence="2" type="ORF">V1264_009854</name>
</gene>
<feature type="compositionally biased region" description="Basic and acidic residues" evidence="1">
    <location>
        <begin position="72"/>
        <end position="93"/>
    </location>
</feature>
<dbReference type="Gene3D" id="2.170.15.10">
    <property type="entry name" value="Proaerolysin, chain A, domain 3"/>
    <property type="match status" value="1"/>
</dbReference>
<dbReference type="EMBL" id="JBAMIC010000024">
    <property type="protein sequence ID" value="KAK7089986.1"/>
    <property type="molecule type" value="Genomic_DNA"/>
</dbReference>
<accession>A0AAN9FZQ1</accession>
<dbReference type="AlphaFoldDB" id="A0AAN9FZQ1"/>
<comment type="caution">
    <text evidence="2">The sequence shown here is derived from an EMBL/GenBank/DDBJ whole genome shotgun (WGS) entry which is preliminary data.</text>
</comment>
<dbReference type="PANTHER" id="PTHR39369">
    <property type="entry name" value="LIN-24 (TWENTY-FOUR) LIKE"/>
    <property type="match status" value="1"/>
</dbReference>
<organism evidence="2 3">
    <name type="scientific">Littorina saxatilis</name>
    <dbReference type="NCBI Taxonomy" id="31220"/>
    <lineage>
        <taxon>Eukaryota</taxon>
        <taxon>Metazoa</taxon>
        <taxon>Spiralia</taxon>
        <taxon>Lophotrochozoa</taxon>
        <taxon>Mollusca</taxon>
        <taxon>Gastropoda</taxon>
        <taxon>Caenogastropoda</taxon>
        <taxon>Littorinimorpha</taxon>
        <taxon>Littorinoidea</taxon>
        <taxon>Littorinidae</taxon>
        <taxon>Littorina</taxon>
    </lineage>
</organism>
<dbReference type="SUPFAM" id="SSF56973">
    <property type="entry name" value="Aerolisin/ETX pore-forming domain"/>
    <property type="match status" value="1"/>
</dbReference>